<keyword evidence="1" id="KW-1133">Transmembrane helix</keyword>
<feature type="domain" description="TPM" evidence="3">
    <location>
        <begin position="38"/>
        <end position="161"/>
    </location>
</feature>
<evidence type="ECO:0000256" key="2">
    <source>
        <dbReference type="SAM" id="SignalP"/>
    </source>
</evidence>
<keyword evidence="1" id="KW-0472">Membrane</keyword>
<dbReference type="PANTHER" id="PTHR30373:SF2">
    <property type="entry name" value="UPF0603 PROTEIN YGCG"/>
    <property type="match status" value="1"/>
</dbReference>
<gene>
    <name evidence="4" type="ORF">EJ995_06720</name>
</gene>
<dbReference type="InterPro" id="IPR007621">
    <property type="entry name" value="TPM_dom"/>
</dbReference>
<keyword evidence="1" id="KW-0812">Transmembrane</keyword>
<dbReference type="Pfam" id="PF04536">
    <property type="entry name" value="TPM_phosphatase"/>
    <property type="match status" value="1"/>
</dbReference>
<sequence length="267" mass="28406">MRYLQNLAILLILLVGSIATAQFEVPPKPASLKNQKAIYDYVELLSKSQQAALQNKLERYADSTSTQIVVSIIKSTNGEDISMLSTRWAQDWGVGQAQEDNGIFILLALEDRTIDISTGYGIEYRLTDRMSERIINRIIVPNFKRNDYYAGLDQAADAIFQALNGEFEETRDFSKNDFPIGTLLALGFFIFMIVLAIRNNKNGGNNNGGRRSGASLLDVIILSNMGRGGFGSGGGFGGGSSGGFGGGGFGGGFGGGGFGGGGASGGW</sequence>
<name>A0A3S9MXS6_9FLAO</name>
<feature type="signal peptide" evidence="2">
    <location>
        <begin position="1"/>
        <end position="21"/>
    </location>
</feature>
<evidence type="ECO:0000313" key="5">
    <source>
        <dbReference type="Proteomes" id="UP000279600"/>
    </source>
</evidence>
<keyword evidence="2" id="KW-0732">Signal</keyword>
<feature type="chain" id="PRO_5019049151" evidence="2">
    <location>
        <begin position="22"/>
        <end position="267"/>
    </location>
</feature>
<dbReference type="AlphaFoldDB" id="A0A3S9MXS6"/>
<keyword evidence="5" id="KW-1185">Reference proteome</keyword>
<accession>A0A3S9MXS6</accession>
<dbReference type="PANTHER" id="PTHR30373">
    <property type="entry name" value="UPF0603 PROTEIN YGCG"/>
    <property type="match status" value="1"/>
</dbReference>
<dbReference type="KEGG" id="noj:EJ995_06720"/>
<dbReference type="Gene3D" id="3.10.310.50">
    <property type="match status" value="1"/>
</dbReference>
<reference evidence="4 5" key="1">
    <citation type="submission" date="2018-12" db="EMBL/GenBank/DDBJ databases">
        <title>Complete genome of Nonlabens sp. MJ115.</title>
        <authorList>
            <person name="Choi H.S."/>
            <person name="Jung J."/>
        </authorList>
    </citation>
    <scope>NUCLEOTIDE SEQUENCE [LARGE SCALE GENOMIC DNA]</scope>
    <source>
        <strain evidence="4 5">MJ115</strain>
    </source>
</reference>
<dbReference type="EMBL" id="CP034549">
    <property type="protein sequence ID" value="AZQ43939.1"/>
    <property type="molecule type" value="Genomic_DNA"/>
</dbReference>
<proteinExistence type="predicted"/>
<evidence type="ECO:0000259" key="3">
    <source>
        <dbReference type="Pfam" id="PF04536"/>
    </source>
</evidence>
<evidence type="ECO:0000256" key="1">
    <source>
        <dbReference type="SAM" id="Phobius"/>
    </source>
</evidence>
<dbReference type="Proteomes" id="UP000279600">
    <property type="component" value="Chromosome"/>
</dbReference>
<dbReference type="OrthoDB" id="9810918at2"/>
<feature type="transmembrane region" description="Helical" evidence="1">
    <location>
        <begin position="178"/>
        <end position="197"/>
    </location>
</feature>
<dbReference type="RefSeq" id="WP_126446876.1">
    <property type="nucleotide sequence ID" value="NZ_CP034549.1"/>
</dbReference>
<protein>
    <submittedName>
        <fullName evidence="4">TPM domain-containing protein</fullName>
    </submittedName>
</protein>
<evidence type="ECO:0000313" key="4">
    <source>
        <dbReference type="EMBL" id="AZQ43939.1"/>
    </source>
</evidence>
<organism evidence="4 5">
    <name type="scientific">Nonlabens ponticola</name>
    <dbReference type="NCBI Taxonomy" id="2496866"/>
    <lineage>
        <taxon>Bacteria</taxon>
        <taxon>Pseudomonadati</taxon>
        <taxon>Bacteroidota</taxon>
        <taxon>Flavobacteriia</taxon>
        <taxon>Flavobacteriales</taxon>
        <taxon>Flavobacteriaceae</taxon>
        <taxon>Nonlabens</taxon>
    </lineage>
</organism>